<dbReference type="InterPro" id="IPR014782">
    <property type="entry name" value="Peptidase_M1_dom"/>
</dbReference>
<dbReference type="InterPro" id="IPR045357">
    <property type="entry name" value="Aminopeptidase_N-like_N"/>
</dbReference>
<feature type="domain" description="Aminopeptidase N-like N-terminal" evidence="13">
    <location>
        <begin position="137"/>
        <end position="210"/>
    </location>
</feature>
<keyword evidence="10" id="KW-0862">Zinc</keyword>
<evidence type="ECO:0000256" key="7">
    <source>
        <dbReference type="ARBA" id="ARBA00022670"/>
    </source>
</evidence>
<dbReference type="Proteomes" id="UP001378956">
    <property type="component" value="Unassembled WGS sequence"/>
</dbReference>
<evidence type="ECO:0000256" key="8">
    <source>
        <dbReference type="ARBA" id="ARBA00022723"/>
    </source>
</evidence>
<organism evidence="14 15">
    <name type="scientific">Pedobacter panaciterrae</name>
    <dbReference type="NCBI Taxonomy" id="363849"/>
    <lineage>
        <taxon>Bacteria</taxon>
        <taxon>Pseudomonadati</taxon>
        <taxon>Bacteroidota</taxon>
        <taxon>Sphingobacteriia</taxon>
        <taxon>Sphingobacteriales</taxon>
        <taxon>Sphingobacteriaceae</taxon>
        <taxon>Pedobacter</taxon>
    </lineage>
</organism>
<evidence type="ECO:0000256" key="2">
    <source>
        <dbReference type="ARBA" id="ARBA00001947"/>
    </source>
</evidence>
<feature type="domain" description="Peptidase M1 membrane alanine aminopeptidase" evidence="12">
    <location>
        <begin position="250"/>
        <end position="464"/>
    </location>
</feature>
<dbReference type="Gene3D" id="2.60.40.1730">
    <property type="entry name" value="tricorn interacting facor f3 domain"/>
    <property type="match status" value="1"/>
</dbReference>
<protein>
    <recommendedName>
        <fullName evidence="5">Aminopeptidase N</fullName>
        <ecNumber evidence="4">3.4.11.2</ecNumber>
    </recommendedName>
</protein>
<dbReference type="EC" id="3.4.11.2" evidence="4"/>
<keyword evidence="8" id="KW-0479">Metal-binding</keyword>
<dbReference type="SUPFAM" id="SSF55486">
    <property type="entry name" value="Metalloproteases ('zincins'), catalytic domain"/>
    <property type="match status" value="1"/>
</dbReference>
<dbReference type="PANTHER" id="PTHR11533:SF174">
    <property type="entry name" value="PUROMYCIN-SENSITIVE AMINOPEPTIDASE-RELATED"/>
    <property type="match status" value="1"/>
</dbReference>
<evidence type="ECO:0000256" key="9">
    <source>
        <dbReference type="ARBA" id="ARBA00022801"/>
    </source>
</evidence>
<dbReference type="PANTHER" id="PTHR11533">
    <property type="entry name" value="PROTEASE M1 ZINC METALLOPROTEASE"/>
    <property type="match status" value="1"/>
</dbReference>
<gene>
    <name evidence="14" type="ORF">WAE58_11105</name>
</gene>
<keyword evidence="9" id="KW-0378">Hydrolase</keyword>
<dbReference type="Pfam" id="PF01433">
    <property type="entry name" value="Peptidase_M1"/>
    <property type="match status" value="1"/>
</dbReference>
<accession>A0ABU8NL98</accession>
<keyword evidence="11" id="KW-0482">Metalloprotease</keyword>
<evidence type="ECO:0000256" key="5">
    <source>
        <dbReference type="ARBA" id="ARBA00015611"/>
    </source>
</evidence>
<dbReference type="RefSeq" id="WP_288881000.1">
    <property type="nucleotide sequence ID" value="NZ_CBFGNQ010000006.1"/>
</dbReference>
<evidence type="ECO:0000256" key="4">
    <source>
        <dbReference type="ARBA" id="ARBA00012564"/>
    </source>
</evidence>
<dbReference type="EMBL" id="JBBEUB010000003">
    <property type="protein sequence ID" value="MEJ2902977.1"/>
    <property type="molecule type" value="Genomic_DNA"/>
</dbReference>
<keyword evidence="7" id="KW-0645">Protease</keyword>
<dbReference type="PRINTS" id="PR00756">
    <property type="entry name" value="ALADIPTASE"/>
</dbReference>
<dbReference type="PROSITE" id="PS51257">
    <property type="entry name" value="PROKAR_LIPOPROTEIN"/>
    <property type="match status" value="1"/>
</dbReference>
<evidence type="ECO:0000259" key="13">
    <source>
        <dbReference type="Pfam" id="PF17900"/>
    </source>
</evidence>
<evidence type="ECO:0000259" key="12">
    <source>
        <dbReference type="Pfam" id="PF01433"/>
    </source>
</evidence>
<dbReference type="InterPro" id="IPR050344">
    <property type="entry name" value="Peptidase_M1_aminopeptidases"/>
</dbReference>
<reference evidence="14 15" key="1">
    <citation type="submission" date="2024-03" db="EMBL/GenBank/DDBJ databases">
        <title>Sequence of Lycoming College Course Isolates.</title>
        <authorList>
            <person name="Plotts O."/>
            <person name="Newman J."/>
        </authorList>
    </citation>
    <scope>NUCLEOTIDE SEQUENCE [LARGE SCALE GENOMIC DNA]</scope>
    <source>
        <strain evidence="14 15">CJB-3</strain>
    </source>
</reference>
<dbReference type="SUPFAM" id="SSF63737">
    <property type="entry name" value="Leukotriene A4 hydrolase N-terminal domain"/>
    <property type="match status" value="1"/>
</dbReference>
<sequence length="854" mass="97509">MVNLRNTIAILALFLISCSGAKYFSEPILETGVSKKLAIYRKLTLSNINYKIGLDIPKNRSEIINATEEIAFQLRSTKYPLQLDFREDAKKIKSLEVNGVSVAVDHREEHLIIDSKYLKQGENIIGLSFEAGEAALNRNSDYLYTLFVPDRARTVFPCFDQPDLKATYNLTLKIPADWNALANAGLKDSVVTNDCKTYRFNTSDTLSTYLFAFAVGKFTLANGKVGNMLTDFLYRETDSLIIKNSLNEVFNIHSKSLSYLEQWTGIPYPFQKFGFVAIPDFQFGGMEHVGAIQYKSSALFLDEGATKDQLNGRNNLIAHETAHMWFGDLVTMNWFTDVWMKEVFANFMADKSAENITGKEAFDLKFLIDHFPAAYGVDRTTGSNPIRQDLDNLKDAGTLYGNIIYHKAPIMMRQLERLMGKEKFQLGVQEYLKKFANKNASWPELITILDKHSEHDLNKWNKVWVNEAGRPLVDYTVKAVGNKISKFIIKQKPEYGANRIWPQLIEVTLYYPGYSKELTVSLNNKEVRLKAAEGMDVPSFVLFNSSGQGYGLWPLDKKMFNEIYLVDKPLSRAAAYISLYENMLSGRYIKPSDLLNLFVKGLDQEKEELNLKLMTNYISSIYWGLISASERTGVSTSLESNLWNSMQKQSLPNNKKVLFKTYQDIYLSANAGEKLHRIWESQKIPAGLKLTEDDYTSLAFSLVLRDGDSSILGKQLKRISNGDRRKRFEFIMPAVSSAETKRDAFFKSLELKSNREKESNVGAALYYLHHPLRQTSSFKYLAKSLDMLAEIQKTGDIFFPQNWLQSTFGYYQSAEALKIVQDFLEKNPRYNPKLKAKILQCSDNLFRAQKLLKE</sequence>
<proteinExistence type="inferred from homology"/>
<evidence type="ECO:0000313" key="15">
    <source>
        <dbReference type="Proteomes" id="UP001378956"/>
    </source>
</evidence>
<evidence type="ECO:0000256" key="1">
    <source>
        <dbReference type="ARBA" id="ARBA00000098"/>
    </source>
</evidence>
<dbReference type="GO" id="GO:0004177">
    <property type="term" value="F:aminopeptidase activity"/>
    <property type="evidence" value="ECO:0007669"/>
    <property type="project" value="UniProtKB-KW"/>
</dbReference>
<evidence type="ECO:0000313" key="14">
    <source>
        <dbReference type="EMBL" id="MEJ2902977.1"/>
    </source>
</evidence>
<comment type="cofactor">
    <cofactor evidence="2">
        <name>Zn(2+)</name>
        <dbReference type="ChEBI" id="CHEBI:29105"/>
    </cofactor>
</comment>
<comment type="similarity">
    <text evidence="3">Belongs to the peptidase M1 family.</text>
</comment>
<dbReference type="InterPro" id="IPR001930">
    <property type="entry name" value="Peptidase_M1"/>
</dbReference>
<evidence type="ECO:0000256" key="6">
    <source>
        <dbReference type="ARBA" id="ARBA00022438"/>
    </source>
</evidence>
<evidence type="ECO:0000256" key="11">
    <source>
        <dbReference type="ARBA" id="ARBA00023049"/>
    </source>
</evidence>
<evidence type="ECO:0000256" key="10">
    <source>
        <dbReference type="ARBA" id="ARBA00022833"/>
    </source>
</evidence>
<name>A0ABU8NL98_9SPHI</name>
<dbReference type="Pfam" id="PF17900">
    <property type="entry name" value="Peptidase_M1_N"/>
    <property type="match status" value="1"/>
</dbReference>
<comment type="caution">
    <text evidence="14">The sequence shown here is derived from an EMBL/GenBank/DDBJ whole genome shotgun (WGS) entry which is preliminary data.</text>
</comment>
<dbReference type="InterPro" id="IPR042097">
    <property type="entry name" value="Aminopeptidase_N-like_N_sf"/>
</dbReference>
<dbReference type="Gene3D" id="1.10.390.10">
    <property type="entry name" value="Neutral Protease Domain 2"/>
    <property type="match status" value="1"/>
</dbReference>
<dbReference type="CDD" id="cd09602">
    <property type="entry name" value="M1_APN"/>
    <property type="match status" value="1"/>
</dbReference>
<dbReference type="InterPro" id="IPR027268">
    <property type="entry name" value="Peptidase_M4/M1_CTD_sf"/>
</dbReference>
<evidence type="ECO:0000256" key="3">
    <source>
        <dbReference type="ARBA" id="ARBA00010136"/>
    </source>
</evidence>
<keyword evidence="6 14" id="KW-0031">Aminopeptidase</keyword>
<keyword evidence="15" id="KW-1185">Reference proteome</keyword>
<comment type="catalytic activity">
    <reaction evidence="1">
        <text>Release of an N-terminal amino acid, Xaa-|-Yaa- from a peptide, amide or arylamide. Xaa is preferably Ala, but may be most amino acids including Pro (slow action). When a terminal hydrophobic residue is followed by a prolyl residue, the two may be released as an intact Xaa-Pro dipeptide.</text>
        <dbReference type="EC" id="3.4.11.2"/>
    </reaction>
</comment>